<evidence type="ECO:0000313" key="2">
    <source>
        <dbReference type="Proteomes" id="UP001152795"/>
    </source>
</evidence>
<organism evidence="1 2">
    <name type="scientific">Paramuricea clavata</name>
    <name type="common">Red gorgonian</name>
    <name type="synonym">Violescent sea-whip</name>
    <dbReference type="NCBI Taxonomy" id="317549"/>
    <lineage>
        <taxon>Eukaryota</taxon>
        <taxon>Metazoa</taxon>
        <taxon>Cnidaria</taxon>
        <taxon>Anthozoa</taxon>
        <taxon>Octocorallia</taxon>
        <taxon>Malacalcyonacea</taxon>
        <taxon>Plexauridae</taxon>
        <taxon>Paramuricea</taxon>
    </lineage>
</organism>
<dbReference type="EMBL" id="CACRXK020014235">
    <property type="protein sequence ID" value="CAB4026499.1"/>
    <property type="molecule type" value="Genomic_DNA"/>
</dbReference>
<proteinExistence type="predicted"/>
<keyword evidence="2" id="KW-1185">Reference proteome</keyword>
<dbReference type="AlphaFoldDB" id="A0A6S7L242"/>
<evidence type="ECO:0000313" key="1">
    <source>
        <dbReference type="EMBL" id="CAB4026499.1"/>
    </source>
</evidence>
<dbReference type="Proteomes" id="UP001152795">
    <property type="component" value="Unassembled WGS sequence"/>
</dbReference>
<dbReference type="OrthoDB" id="5948506at2759"/>
<protein>
    <submittedName>
        <fullName evidence="1">Uncharacterized protein</fullName>
    </submittedName>
</protein>
<accession>A0A6S7L242</accession>
<name>A0A6S7L242_PARCT</name>
<sequence length="100" mass="11153">MGGNNAVHTVSDGTTTFFFHFIPRAASKELPSFLPSFRTRSKALPSSAVSFLYFYNYLDELAMDLCASIPAEGQGLNYAVRRTCGKHEYSRATKYVRTEA</sequence>
<comment type="caution">
    <text evidence="1">The sequence shown here is derived from an EMBL/GenBank/DDBJ whole genome shotgun (WGS) entry which is preliminary data.</text>
</comment>
<reference evidence="1" key="1">
    <citation type="submission" date="2020-04" db="EMBL/GenBank/DDBJ databases">
        <authorList>
            <person name="Alioto T."/>
            <person name="Alioto T."/>
            <person name="Gomez Garrido J."/>
        </authorList>
    </citation>
    <scope>NUCLEOTIDE SEQUENCE</scope>
    <source>
        <strain evidence="1">A484AB</strain>
    </source>
</reference>
<gene>
    <name evidence="1" type="ORF">PACLA_8A062882</name>
</gene>